<dbReference type="EMBL" id="CACVBS010000037">
    <property type="protein sequence ID" value="CAA7262943.1"/>
    <property type="molecule type" value="Genomic_DNA"/>
</dbReference>
<comment type="caution">
    <text evidence="2">The sequence shown here is derived from an EMBL/GenBank/DDBJ whole genome shotgun (WGS) entry which is preliminary data.</text>
</comment>
<evidence type="ECO:0000259" key="1">
    <source>
        <dbReference type="Pfam" id="PF03992"/>
    </source>
</evidence>
<evidence type="ECO:0000313" key="2">
    <source>
        <dbReference type="EMBL" id="CAA7262943.1"/>
    </source>
</evidence>
<feature type="domain" description="ABM" evidence="1">
    <location>
        <begin position="19"/>
        <end position="73"/>
    </location>
</feature>
<dbReference type="AlphaFoldDB" id="A0A8S0WIA6"/>
<reference evidence="2 3" key="1">
    <citation type="submission" date="2020-01" db="EMBL/GenBank/DDBJ databases">
        <authorList>
            <person name="Gupta K D."/>
        </authorList>
    </citation>
    <scope>NUCLEOTIDE SEQUENCE [LARGE SCALE GENOMIC DNA]</scope>
</reference>
<evidence type="ECO:0000313" key="3">
    <source>
        <dbReference type="Proteomes" id="UP000467700"/>
    </source>
</evidence>
<proteinExistence type="predicted"/>
<keyword evidence="3" id="KW-1185">Reference proteome</keyword>
<dbReference type="OrthoDB" id="3830579at2759"/>
<organism evidence="2 3">
    <name type="scientific">Cyclocybe aegerita</name>
    <name type="common">Black poplar mushroom</name>
    <name type="synonym">Agrocybe aegerita</name>
    <dbReference type="NCBI Taxonomy" id="1973307"/>
    <lineage>
        <taxon>Eukaryota</taxon>
        <taxon>Fungi</taxon>
        <taxon>Dikarya</taxon>
        <taxon>Basidiomycota</taxon>
        <taxon>Agaricomycotina</taxon>
        <taxon>Agaricomycetes</taxon>
        <taxon>Agaricomycetidae</taxon>
        <taxon>Agaricales</taxon>
        <taxon>Agaricineae</taxon>
        <taxon>Bolbitiaceae</taxon>
        <taxon>Cyclocybe</taxon>
    </lineage>
</organism>
<name>A0A8S0WIA6_CYCAE</name>
<dbReference type="Pfam" id="PF03992">
    <property type="entry name" value="ABM"/>
    <property type="match status" value="1"/>
</dbReference>
<accession>A0A8S0WIA6</accession>
<dbReference type="InterPro" id="IPR007138">
    <property type="entry name" value="ABM_dom"/>
</dbReference>
<gene>
    <name evidence="2" type="ORF">AAE3_LOCUS5201</name>
</gene>
<protein>
    <recommendedName>
        <fullName evidence="1">ABM domain-containing protein</fullName>
    </recommendedName>
</protein>
<dbReference type="Proteomes" id="UP000467700">
    <property type="component" value="Unassembled WGS sequence"/>
</dbReference>
<dbReference type="SUPFAM" id="SSF54909">
    <property type="entry name" value="Dimeric alpha+beta barrel"/>
    <property type="match status" value="1"/>
</dbReference>
<sequence length="214" mass="23365">MPLVEFISWTATDAFLSDANAHFRPAVDQASKSDGCLAIYSGQEKEDKSNFWMVVAWQSGAHLQAAMNRPEYTGMIGRLKPCSRSGRLDIHHIDVNKDTNTAFGVAFTTIVFLTLKAGVAATDATSKVSTVLGRSLDAGSATGTYPPSVWGRTHESASKFVAVIGWPSVQVHDNTMRDKKEVYRVATEELLGITDMKRVHVMFKTAYHAALPVS</sequence>
<dbReference type="Gene3D" id="3.30.70.100">
    <property type="match status" value="1"/>
</dbReference>
<dbReference type="InterPro" id="IPR011008">
    <property type="entry name" value="Dimeric_a/b-barrel"/>
</dbReference>